<sequence length="405" mass="46675">MDNKNKITSEFGNEESVLKKKDNKKDYIQAIVIIGLSLFFVFAVMVSIQSVMGKETFSITTNTAEQYYYAGKYDNAIAEYIKMQEKEDWPIYKVKAAEIYSLNGKFNESNNLLKEAMILKDKLVAEDEEKYLEKDKELVNEVIFTFFMNGENDQALSLGEYYLEVYNDYKPLLKTMFTVYMANNKNTYAKEIVEAYPVDRDSAYDLSILAEMQFILGNVNEGINTLKEAYYNDANEIKVSDVIEQAVIFDKNDLLSELEFLNEKNPEEALNMFIAKIYSMDEETKEIANEILNDSLNKVNNINCDLIKISIDISENNKSKLKKLVKELSETEDDSYIASYLTAIDYYNDGDYNKAFEKANESIVENRNYPNSYGILIPNIMNALGTLDNVDAYIRTALEKEPFNY</sequence>
<dbReference type="PATRIC" id="fig|545697.3.peg.2163"/>
<dbReference type="AlphaFoldDB" id="L1QF00"/>
<evidence type="ECO:0000256" key="1">
    <source>
        <dbReference type="SAM" id="Phobius"/>
    </source>
</evidence>
<keyword evidence="1" id="KW-0472">Membrane</keyword>
<keyword evidence="3" id="KW-1185">Reference proteome</keyword>
<comment type="caution">
    <text evidence="2">The sequence shown here is derived from an EMBL/GenBank/DDBJ whole genome shotgun (WGS) entry which is preliminary data.</text>
</comment>
<evidence type="ECO:0000313" key="2">
    <source>
        <dbReference type="EMBL" id="EKY26162.1"/>
    </source>
</evidence>
<dbReference type="InterPro" id="IPR011990">
    <property type="entry name" value="TPR-like_helical_dom_sf"/>
</dbReference>
<evidence type="ECO:0000313" key="3">
    <source>
        <dbReference type="Proteomes" id="UP000010420"/>
    </source>
</evidence>
<dbReference type="eggNOG" id="COG0457">
    <property type="taxonomic scope" value="Bacteria"/>
</dbReference>
<protein>
    <submittedName>
        <fullName evidence="2">Tetratricopeptide repeat protein</fullName>
    </submittedName>
</protein>
<name>L1QF00_9CLOT</name>
<dbReference type="HOGENOM" id="CLU_679158_0_0_9"/>
<dbReference type="STRING" id="545697.HMPREF0216_02201"/>
<reference evidence="2 3" key="1">
    <citation type="submission" date="2012-05" db="EMBL/GenBank/DDBJ databases">
        <authorList>
            <person name="Weinstock G."/>
            <person name="Sodergren E."/>
            <person name="Lobos E.A."/>
            <person name="Fulton L."/>
            <person name="Fulton R."/>
            <person name="Courtney L."/>
            <person name="Fronick C."/>
            <person name="O'Laughlin M."/>
            <person name="Godfrey J."/>
            <person name="Wilson R.M."/>
            <person name="Miner T."/>
            <person name="Farmer C."/>
            <person name="Delehaunty K."/>
            <person name="Cordes M."/>
            <person name="Minx P."/>
            <person name="Tomlinson C."/>
            <person name="Chen J."/>
            <person name="Wollam A."/>
            <person name="Pepin K.H."/>
            <person name="Bhonagiri V."/>
            <person name="Zhang X."/>
            <person name="Suruliraj S."/>
            <person name="Warren W."/>
            <person name="Mitreva M."/>
            <person name="Mardis E.R."/>
            <person name="Wilson R.K."/>
        </authorList>
    </citation>
    <scope>NUCLEOTIDE SEQUENCE [LARGE SCALE GENOMIC DNA]</scope>
    <source>
        <strain evidence="2 3">DSM 1785</strain>
    </source>
</reference>
<proteinExistence type="predicted"/>
<gene>
    <name evidence="2" type="ORF">HMPREF0216_02201</name>
</gene>
<dbReference type="OrthoDB" id="1949098at2"/>
<keyword evidence="1" id="KW-1133">Transmembrane helix</keyword>
<dbReference type="Proteomes" id="UP000010420">
    <property type="component" value="Unassembled WGS sequence"/>
</dbReference>
<dbReference type="EMBL" id="AMEZ01000059">
    <property type="protein sequence ID" value="EKY26162.1"/>
    <property type="molecule type" value="Genomic_DNA"/>
</dbReference>
<dbReference type="Gene3D" id="1.25.40.10">
    <property type="entry name" value="Tetratricopeptide repeat domain"/>
    <property type="match status" value="1"/>
</dbReference>
<dbReference type="RefSeq" id="WP_005213955.1">
    <property type="nucleotide sequence ID" value="NZ_KB291650.1"/>
</dbReference>
<keyword evidence="1" id="KW-0812">Transmembrane</keyword>
<organism evidence="2 3">
    <name type="scientific">Clostridium celatum DSM 1785</name>
    <dbReference type="NCBI Taxonomy" id="545697"/>
    <lineage>
        <taxon>Bacteria</taxon>
        <taxon>Bacillati</taxon>
        <taxon>Bacillota</taxon>
        <taxon>Clostridia</taxon>
        <taxon>Eubacteriales</taxon>
        <taxon>Clostridiaceae</taxon>
        <taxon>Clostridium</taxon>
    </lineage>
</organism>
<feature type="transmembrane region" description="Helical" evidence="1">
    <location>
        <begin position="27"/>
        <end position="48"/>
    </location>
</feature>
<accession>L1QF00</accession>